<dbReference type="EMBL" id="CAJZBQ010000033">
    <property type="protein sequence ID" value="CAG9322988.1"/>
    <property type="molecule type" value="Genomic_DNA"/>
</dbReference>
<dbReference type="Proteomes" id="UP001162131">
    <property type="component" value="Unassembled WGS sequence"/>
</dbReference>
<comment type="caution">
    <text evidence="2">The sequence shown here is derived from an EMBL/GenBank/DDBJ whole genome shotgun (WGS) entry which is preliminary data.</text>
</comment>
<gene>
    <name evidence="2" type="ORF">BSTOLATCC_MIC32893</name>
</gene>
<sequence>MDVNTVLRPRKGSLSNKKSIVPEISLTKIFKKEDQSVHEKLIKNSFKERFSKITKIESEINSSSSDLSLTKRITPVDEKIHKIPRVKGIFCISPDNLIKQPEKIDVKFTEKQINNFTFDANSRIKSETRISSDENKILRTFTPELTEAVSKPSKVAIPYVPLIHNYYGETFNKEKNATYTGILSFLDDFEKLGLDEIPIKPMKPRTKKFNSSTPVCTSTADTGPNSPYIKKPKTKNISVDRTRAFRFVPCSPSQSPIYNSKKEIVAKKVAPVKVYDEKSAAVTMPSTPIQQSANPIFLSKRGYEFKD</sequence>
<feature type="compositionally biased region" description="Polar residues" evidence="1">
    <location>
        <begin position="209"/>
        <end position="225"/>
    </location>
</feature>
<evidence type="ECO:0000313" key="3">
    <source>
        <dbReference type="Proteomes" id="UP001162131"/>
    </source>
</evidence>
<keyword evidence="3" id="KW-1185">Reference proteome</keyword>
<evidence type="ECO:0000256" key="1">
    <source>
        <dbReference type="SAM" id="MobiDB-lite"/>
    </source>
</evidence>
<evidence type="ECO:0000313" key="2">
    <source>
        <dbReference type="EMBL" id="CAG9322988.1"/>
    </source>
</evidence>
<organism evidence="2 3">
    <name type="scientific">Blepharisma stoltei</name>
    <dbReference type="NCBI Taxonomy" id="1481888"/>
    <lineage>
        <taxon>Eukaryota</taxon>
        <taxon>Sar</taxon>
        <taxon>Alveolata</taxon>
        <taxon>Ciliophora</taxon>
        <taxon>Postciliodesmatophora</taxon>
        <taxon>Heterotrichea</taxon>
        <taxon>Heterotrichida</taxon>
        <taxon>Blepharismidae</taxon>
        <taxon>Blepharisma</taxon>
    </lineage>
</organism>
<reference evidence="2" key="1">
    <citation type="submission" date="2021-09" db="EMBL/GenBank/DDBJ databases">
        <authorList>
            <consortium name="AG Swart"/>
            <person name="Singh M."/>
            <person name="Singh A."/>
            <person name="Seah K."/>
            <person name="Emmerich C."/>
        </authorList>
    </citation>
    <scope>NUCLEOTIDE SEQUENCE</scope>
    <source>
        <strain evidence="2">ATCC30299</strain>
    </source>
</reference>
<name>A0AAU9J9S9_9CILI</name>
<dbReference type="AlphaFoldDB" id="A0AAU9J9S9"/>
<feature type="region of interest" description="Disordered" evidence="1">
    <location>
        <begin position="205"/>
        <end position="232"/>
    </location>
</feature>
<accession>A0AAU9J9S9</accession>
<protein>
    <submittedName>
        <fullName evidence="2">Uncharacterized protein</fullName>
    </submittedName>
</protein>
<proteinExistence type="predicted"/>